<evidence type="ECO:0000313" key="2">
    <source>
        <dbReference type="EMBL" id="KJL31064.1"/>
    </source>
</evidence>
<evidence type="ECO:0000313" key="3">
    <source>
        <dbReference type="Proteomes" id="UP000033640"/>
    </source>
</evidence>
<dbReference type="InterPro" id="IPR006311">
    <property type="entry name" value="TAT_signal"/>
</dbReference>
<feature type="chain" id="PRO_5038463389" evidence="1">
    <location>
        <begin position="33"/>
        <end position="607"/>
    </location>
</feature>
<dbReference type="Gene3D" id="2.160.20.10">
    <property type="entry name" value="Single-stranded right-handed beta-helix, Pectin lyase-like"/>
    <property type="match status" value="2"/>
</dbReference>
<dbReference type="RefSeq" id="WP_045277958.1">
    <property type="nucleotide sequence ID" value="NZ_JYIW01000017.1"/>
</dbReference>
<dbReference type="InterPro" id="IPR006626">
    <property type="entry name" value="PbH1"/>
</dbReference>
<dbReference type="InterPro" id="IPR012334">
    <property type="entry name" value="Pectin_lyas_fold"/>
</dbReference>
<keyword evidence="2" id="KW-0378">Hydrolase</keyword>
<dbReference type="EMBL" id="JYIW01000017">
    <property type="protein sequence ID" value="KJL31064.1"/>
    <property type="molecule type" value="Genomic_DNA"/>
</dbReference>
<protein>
    <submittedName>
        <fullName evidence="2">Alpha-1,3-galactosidase A</fullName>
        <ecNumber evidence="2">3.2.1.-</ecNumber>
    </submittedName>
</protein>
<accession>A0A0F0LEF3</accession>
<comment type="caution">
    <text evidence="2">The sequence shown here is derived from an EMBL/GenBank/DDBJ whole genome shotgun (WGS) entry which is preliminary data.</text>
</comment>
<keyword evidence="2" id="KW-0326">Glycosidase</keyword>
<name>A0A0F0LEF3_9MICO</name>
<dbReference type="Proteomes" id="UP000033640">
    <property type="component" value="Unassembled WGS sequence"/>
</dbReference>
<dbReference type="EC" id="3.2.1.-" evidence="2"/>
<dbReference type="InterPro" id="IPR011050">
    <property type="entry name" value="Pectin_lyase_fold/virulence"/>
</dbReference>
<proteinExistence type="predicted"/>
<keyword evidence="1" id="KW-0732">Signal</keyword>
<reference evidence="2 3" key="1">
    <citation type="submission" date="2015-02" db="EMBL/GenBank/DDBJ databases">
        <title>Draft genome sequences of ten Microbacterium spp. with emphasis on heavy metal contaminated environments.</title>
        <authorList>
            <person name="Corretto E."/>
        </authorList>
    </citation>
    <scope>NUCLEOTIDE SEQUENCE [LARGE SCALE GENOMIC DNA]</scope>
    <source>
        <strain evidence="2 3">BEL4b</strain>
    </source>
</reference>
<dbReference type="PROSITE" id="PS51318">
    <property type="entry name" value="TAT"/>
    <property type="match status" value="1"/>
</dbReference>
<gene>
    <name evidence="2" type="primary">glaA_2</name>
    <name evidence="2" type="ORF">RS83_00515</name>
</gene>
<dbReference type="AlphaFoldDB" id="A0A0F0LEF3"/>
<dbReference type="PATRIC" id="fig|82380.11.peg.531"/>
<dbReference type="OrthoDB" id="5007922at2"/>
<organism evidence="2 3">
    <name type="scientific">Microbacterium oxydans</name>
    <dbReference type="NCBI Taxonomy" id="82380"/>
    <lineage>
        <taxon>Bacteria</taxon>
        <taxon>Bacillati</taxon>
        <taxon>Actinomycetota</taxon>
        <taxon>Actinomycetes</taxon>
        <taxon>Micrococcales</taxon>
        <taxon>Microbacteriaceae</taxon>
        <taxon>Microbacterium</taxon>
    </lineage>
</organism>
<evidence type="ECO:0000256" key="1">
    <source>
        <dbReference type="SAM" id="SignalP"/>
    </source>
</evidence>
<sequence length="607" mass="62695">MVEFDRRAFMIGAAGVLAGAAAGVAVPSLASAGVPPASGTHHIFAVDDYGASPGGASDSAPAIRAAIAAAASWTGGGSTRTASVVFSSAVYRINRVSTASWYALEIDGVARLALYGSSTTLLVTTPYAGALSIARSSTVRVEGFTIDYAIVPFTQGTITAIDAVAGTVDLQLMGGYPTLADAALFPASNYGTLRDATTGLMKRGPQITFSYTHTGTVLPSGRWRLTIAPDHRPQMGAMTLGDGFVTGFRGNWHGIAIYRCTGVTVASVTMYASPGAAFIPSDSDGTVIRDSVVTRKPGSNRWISANADGVHNHGGRVGPRIFGNTFESLHDDGINIYSTSRAATSVSGTTIVLGSGAMQLAPGDAVQIVNTATGTVRGETTVVAVTGDSLAGGPVSASLAAMPSGTVAGDQMFNRSFSAPGADVQYNVFHELRGLGVRLRTSSAYVHANEMFDLAYWGIWVANDPQYNEGPVGSVDSVIERNSIVRPCLDRSVLGWPSAAAGIMIENLRDDYEGGASKPHHGHLVKDNYIEDPPRFGIFVGGAENITVSGNTIASTAGNPRTGAPTAMFGTRNSHAVALSALTVHEYAASPRAIVWGGAGVTGFTHT</sequence>
<dbReference type="GO" id="GO:0016798">
    <property type="term" value="F:hydrolase activity, acting on glycosyl bonds"/>
    <property type="evidence" value="ECO:0007669"/>
    <property type="project" value="UniProtKB-KW"/>
</dbReference>
<dbReference type="SMART" id="SM00710">
    <property type="entry name" value="PbH1"/>
    <property type="match status" value="6"/>
</dbReference>
<dbReference type="SUPFAM" id="SSF51126">
    <property type="entry name" value="Pectin lyase-like"/>
    <property type="match status" value="2"/>
</dbReference>
<feature type="signal peptide" evidence="1">
    <location>
        <begin position="1"/>
        <end position="32"/>
    </location>
</feature>